<evidence type="ECO:0000256" key="5">
    <source>
        <dbReference type="ARBA" id="ARBA00023136"/>
    </source>
</evidence>
<dbReference type="Proteomes" id="UP000694412">
    <property type="component" value="Unassembled WGS sequence"/>
</dbReference>
<evidence type="ECO:0000256" key="1">
    <source>
        <dbReference type="ARBA" id="ARBA00004141"/>
    </source>
</evidence>
<evidence type="ECO:0000313" key="8">
    <source>
        <dbReference type="Proteomes" id="UP000694412"/>
    </source>
</evidence>
<dbReference type="Ensembl" id="ENSCJPT00005004829.1">
    <property type="protein sequence ID" value="ENSCJPP00005002588.1"/>
    <property type="gene ID" value="ENSCJPG00005002902.1"/>
</dbReference>
<evidence type="ECO:0000313" key="7">
    <source>
        <dbReference type="Ensembl" id="ENSCJPP00005002588.1"/>
    </source>
</evidence>
<evidence type="ECO:0000256" key="2">
    <source>
        <dbReference type="ARBA" id="ARBA00022448"/>
    </source>
</evidence>
<dbReference type="PANTHER" id="PTHR23505:SF79">
    <property type="entry name" value="PROTEIN SPINSTER"/>
    <property type="match status" value="1"/>
</dbReference>
<dbReference type="PANTHER" id="PTHR23505">
    <property type="entry name" value="SPINSTER"/>
    <property type="match status" value="1"/>
</dbReference>
<evidence type="ECO:0000256" key="4">
    <source>
        <dbReference type="ARBA" id="ARBA00022989"/>
    </source>
</evidence>
<keyword evidence="3 6" id="KW-0812">Transmembrane</keyword>
<sequence length="142" mass="15345">PTLMGPSPTLMGPSPTLMGPAPHLWVPAPHLWVPAPHLWVQPHTYGSGPPLMGLTHLWVVPHSIHRELHGAGSPLMAFIVSYMALAPLFGFLGDRYNRKRLLAVGLSLWVGVTMGSSFVTQQVPMGSMGLYGVSMASSHSRY</sequence>
<keyword evidence="4 6" id="KW-1133">Transmembrane helix</keyword>
<reference evidence="7" key="1">
    <citation type="submission" date="2025-08" db="UniProtKB">
        <authorList>
            <consortium name="Ensembl"/>
        </authorList>
    </citation>
    <scope>IDENTIFICATION</scope>
</reference>
<comment type="subcellular location">
    <subcellularLocation>
        <location evidence="1">Membrane</location>
        <topology evidence="1">Multi-pass membrane protein</topology>
    </subcellularLocation>
</comment>
<name>A0A8C2SR74_COTJA</name>
<organism evidence="7 8">
    <name type="scientific">Coturnix japonica</name>
    <name type="common">Japanese quail</name>
    <name type="synonym">Coturnix coturnix japonica</name>
    <dbReference type="NCBI Taxonomy" id="93934"/>
    <lineage>
        <taxon>Eukaryota</taxon>
        <taxon>Metazoa</taxon>
        <taxon>Chordata</taxon>
        <taxon>Craniata</taxon>
        <taxon>Vertebrata</taxon>
        <taxon>Euteleostomi</taxon>
        <taxon>Archelosauria</taxon>
        <taxon>Archosauria</taxon>
        <taxon>Dinosauria</taxon>
        <taxon>Saurischia</taxon>
        <taxon>Theropoda</taxon>
        <taxon>Coelurosauria</taxon>
        <taxon>Aves</taxon>
        <taxon>Neognathae</taxon>
        <taxon>Galloanserae</taxon>
        <taxon>Galliformes</taxon>
        <taxon>Phasianidae</taxon>
        <taxon>Perdicinae</taxon>
        <taxon>Coturnix</taxon>
    </lineage>
</organism>
<dbReference type="InterPro" id="IPR036259">
    <property type="entry name" value="MFS_trans_sf"/>
</dbReference>
<evidence type="ECO:0000256" key="6">
    <source>
        <dbReference type="SAM" id="Phobius"/>
    </source>
</evidence>
<proteinExistence type="predicted"/>
<evidence type="ECO:0000256" key="3">
    <source>
        <dbReference type="ARBA" id="ARBA00022692"/>
    </source>
</evidence>
<keyword evidence="5 6" id="KW-0472">Membrane</keyword>
<dbReference type="Gene3D" id="1.20.1250.20">
    <property type="entry name" value="MFS general substrate transporter like domains"/>
    <property type="match status" value="1"/>
</dbReference>
<evidence type="ECO:0008006" key="9">
    <source>
        <dbReference type="Google" id="ProtNLM"/>
    </source>
</evidence>
<reference evidence="7" key="2">
    <citation type="submission" date="2025-09" db="UniProtKB">
        <authorList>
            <consortium name="Ensembl"/>
        </authorList>
    </citation>
    <scope>IDENTIFICATION</scope>
</reference>
<dbReference type="AlphaFoldDB" id="A0A8C2SR74"/>
<keyword evidence="2" id="KW-0813">Transport</keyword>
<dbReference type="GO" id="GO:0016020">
    <property type="term" value="C:membrane"/>
    <property type="evidence" value="ECO:0007669"/>
    <property type="project" value="UniProtKB-SubCell"/>
</dbReference>
<feature type="transmembrane region" description="Helical" evidence="6">
    <location>
        <begin position="100"/>
        <end position="119"/>
    </location>
</feature>
<accession>A0A8C2SR74</accession>
<dbReference type="GeneTree" id="ENSGT00950000182994"/>
<dbReference type="InterPro" id="IPR044770">
    <property type="entry name" value="MFS_spinster-like"/>
</dbReference>
<protein>
    <recommendedName>
        <fullName evidence="9">Major facilitator superfamily (MFS) profile domain-containing protein</fullName>
    </recommendedName>
</protein>
<feature type="transmembrane region" description="Helical" evidence="6">
    <location>
        <begin position="75"/>
        <end position="93"/>
    </location>
</feature>
<dbReference type="SUPFAM" id="SSF103473">
    <property type="entry name" value="MFS general substrate transporter"/>
    <property type="match status" value="1"/>
</dbReference>
<keyword evidence="8" id="KW-1185">Reference proteome</keyword>